<proteinExistence type="predicted"/>
<gene>
    <name evidence="1" type="ORF">S01H4_37486</name>
</gene>
<protein>
    <submittedName>
        <fullName evidence="1">Uncharacterized protein</fullName>
    </submittedName>
</protein>
<sequence>MARHGGDFKSLDFIDYALGEVELRNKIRKLLYGTHNLV</sequence>
<reference evidence="1" key="1">
    <citation type="journal article" date="2014" name="Front. Microbiol.">
        <title>High frequency of phylogenetically diverse reductive dehalogenase-homologous genes in deep subseafloor sedimentary metagenomes.</title>
        <authorList>
            <person name="Kawai M."/>
            <person name="Futagami T."/>
            <person name="Toyoda A."/>
            <person name="Takaki Y."/>
            <person name="Nishi S."/>
            <person name="Hori S."/>
            <person name="Arai W."/>
            <person name="Tsubouchi T."/>
            <person name="Morono Y."/>
            <person name="Uchiyama I."/>
            <person name="Ito T."/>
            <person name="Fujiyama A."/>
            <person name="Inagaki F."/>
            <person name="Takami H."/>
        </authorList>
    </citation>
    <scope>NUCLEOTIDE SEQUENCE</scope>
    <source>
        <strain evidence="1">Expedition CK06-06</strain>
    </source>
</reference>
<comment type="caution">
    <text evidence="1">The sequence shown here is derived from an EMBL/GenBank/DDBJ whole genome shotgun (WGS) entry which is preliminary data.</text>
</comment>
<name>X1C038_9ZZZZ</name>
<feature type="non-terminal residue" evidence="1">
    <location>
        <position position="38"/>
    </location>
</feature>
<evidence type="ECO:0000313" key="1">
    <source>
        <dbReference type="EMBL" id="GAH00612.1"/>
    </source>
</evidence>
<organism evidence="1">
    <name type="scientific">marine sediment metagenome</name>
    <dbReference type="NCBI Taxonomy" id="412755"/>
    <lineage>
        <taxon>unclassified sequences</taxon>
        <taxon>metagenomes</taxon>
        <taxon>ecological metagenomes</taxon>
    </lineage>
</organism>
<dbReference type="AlphaFoldDB" id="X1C038"/>
<accession>X1C038</accession>
<dbReference type="EMBL" id="BART01020142">
    <property type="protein sequence ID" value="GAH00612.1"/>
    <property type="molecule type" value="Genomic_DNA"/>
</dbReference>